<organism evidence="1 2">
    <name type="scientific">Anisodus tanguticus</name>
    <dbReference type="NCBI Taxonomy" id="243964"/>
    <lineage>
        <taxon>Eukaryota</taxon>
        <taxon>Viridiplantae</taxon>
        <taxon>Streptophyta</taxon>
        <taxon>Embryophyta</taxon>
        <taxon>Tracheophyta</taxon>
        <taxon>Spermatophyta</taxon>
        <taxon>Magnoliopsida</taxon>
        <taxon>eudicotyledons</taxon>
        <taxon>Gunneridae</taxon>
        <taxon>Pentapetalae</taxon>
        <taxon>asterids</taxon>
        <taxon>lamiids</taxon>
        <taxon>Solanales</taxon>
        <taxon>Solanaceae</taxon>
        <taxon>Solanoideae</taxon>
        <taxon>Hyoscyameae</taxon>
        <taxon>Anisodus</taxon>
    </lineage>
</organism>
<dbReference type="AlphaFoldDB" id="A0AAE1RVJ5"/>
<proteinExistence type="predicted"/>
<accession>A0AAE1RVJ5</accession>
<evidence type="ECO:0000313" key="1">
    <source>
        <dbReference type="EMBL" id="KAK4357801.1"/>
    </source>
</evidence>
<dbReference type="EMBL" id="JAVYJV010000012">
    <property type="protein sequence ID" value="KAK4357801.1"/>
    <property type="molecule type" value="Genomic_DNA"/>
</dbReference>
<keyword evidence="2" id="KW-1185">Reference proteome</keyword>
<comment type="caution">
    <text evidence="1">The sequence shown here is derived from an EMBL/GenBank/DDBJ whole genome shotgun (WGS) entry which is preliminary data.</text>
</comment>
<name>A0AAE1RVJ5_9SOLA</name>
<gene>
    <name evidence="1" type="ORF">RND71_023411</name>
</gene>
<evidence type="ECO:0000313" key="2">
    <source>
        <dbReference type="Proteomes" id="UP001291623"/>
    </source>
</evidence>
<reference evidence="1" key="1">
    <citation type="submission" date="2023-12" db="EMBL/GenBank/DDBJ databases">
        <title>Genome assembly of Anisodus tanguticus.</title>
        <authorList>
            <person name="Wang Y.-J."/>
        </authorList>
    </citation>
    <scope>NUCLEOTIDE SEQUENCE</scope>
    <source>
        <strain evidence="1">KB-2021</strain>
        <tissue evidence="1">Leaf</tissue>
    </source>
</reference>
<sequence>METIIRRGELCEHDLVCVKYMTNTCAFSRDKTLPIEIKNDEDVQIYLNDINGEGGRPILRVFLIEKSLESGCGLNNQQFENENICTHNDDFHGGGETNIFIKTNENIIEDVLRCQVEKEVPRNNEEDNVLLPEQSDDAMIGTHHSYIFSDGSGFHKGYKFLNKEVVVNKLKLVAIRKGFEFATKKSKNHWQIMYLANKSSICQLYAQDVSGGEILNFSAIVREKI</sequence>
<protein>
    <submittedName>
        <fullName evidence="1">Uncharacterized protein</fullName>
    </submittedName>
</protein>
<dbReference type="Proteomes" id="UP001291623">
    <property type="component" value="Unassembled WGS sequence"/>
</dbReference>